<evidence type="ECO:0000256" key="1">
    <source>
        <dbReference type="ARBA" id="ARBA00022692"/>
    </source>
</evidence>
<dbReference type="RefSeq" id="WP_145086368.1">
    <property type="nucleotide sequence ID" value="NZ_CP036274.1"/>
</dbReference>
<protein>
    <submittedName>
        <fullName evidence="7">Major Facilitator Superfamily protein</fullName>
    </submittedName>
</protein>
<dbReference type="PANTHER" id="PTHR23526">
    <property type="entry name" value="INTEGRAL MEMBRANE TRANSPORT PROTEIN-RELATED"/>
    <property type="match status" value="1"/>
</dbReference>
<dbReference type="PANTHER" id="PTHR23526:SF1">
    <property type="entry name" value="MAJOR FACILITATOR SUPERFAMILY MFS_1"/>
    <property type="match status" value="1"/>
</dbReference>
<feature type="region of interest" description="Disordered" evidence="4">
    <location>
        <begin position="1"/>
        <end position="38"/>
    </location>
</feature>
<evidence type="ECO:0000256" key="4">
    <source>
        <dbReference type="SAM" id="MobiDB-lite"/>
    </source>
</evidence>
<keyword evidence="1 5" id="KW-0812">Transmembrane</keyword>
<dbReference type="Gene3D" id="1.20.1250.20">
    <property type="entry name" value="MFS general substrate transporter like domains"/>
    <property type="match status" value="1"/>
</dbReference>
<feature type="transmembrane region" description="Helical" evidence="5">
    <location>
        <begin position="331"/>
        <end position="350"/>
    </location>
</feature>
<dbReference type="OrthoDB" id="238795at2"/>
<keyword evidence="8" id="KW-1185">Reference proteome</keyword>
<evidence type="ECO:0000256" key="3">
    <source>
        <dbReference type="ARBA" id="ARBA00023136"/>
    </source>
</evidence>
<gene>
    <name evidence="7" type="ORF">ETAA8_12700</name>
</gene>
<dbReference type="AlphaFoldDB" id="A0A517Y7M7"/>
<feature type="transmembrane region" description="Helical" evidence="5">
    <location>
        <begin position="182"/>
        <end position="204"/>
    </location>
</feature>
<feature type="transmembrane region" description="Helical" evidence="5">
    <location>
        <begin position="216"/>
        <end position="233"/>
    </location>
</feature>
<dbReference type="KEGG" id="aagg:ETAA8_12700"/>
<keyword evidence="2 5" id="KW-1133">Transmembrane helix</keyword>
<evidence type="ECO:0000313" key="8">
    <source>
        <dbReference type="Proteomes" id="UP000315017"/>
    </source>
</evidence>
<feature type="transmembrane region" description="Helical" evidence="5">
    <location>
        <begin position="301"/>
        <end position="319"/>
    </location>
</feature>
<dbReference type="GO" id="GO:0022857">
    <property type="term" value="F:transmembrane transporter activity"/>
    <property type="evidence" value="ECO:0007669"/>
    <property type="project" value="InterPro"/>
</dbReference>
<proteinExistence type="predicted"/>
<feature type="transmembrane region" description="Helical" evidence="5">
    <location>
        <begin position="147"/>
        <end position="170"/>
    </location>
</feature>
<evidence type="ECO:0000259" key="6">
    <source>
        <dbReference type="PROSITE" id="PS50850"/>
    </source>
</evidence>
<dbReference type="InterPro" id="IPR052528">
    <property type="entry name" value="Sugar_transport-like"/>
</dbReference>
<reference evidence="7 8" key="1">
    <citation type="submission" date="2019-02" db="EMBL/GenBank/DDBJ databases">
        <title>Deep-cultivation of Planctomycetes and their phenomic and genomic characterization uncovers novel biology.</title>
        <authorList>
            <person name="Wiegand S."/>
            <person name="Jogler M."/>
            <person name="Boedeker C."/>
            <person name="Pinto D."/>
            <person name="Vollmers J."/>
            <person name="Rivas-Marin E."/>
            <person name="Kohn T."/>
            <person name="Peeters S.H."/>
            <person name="Heuer A."/>
            <person name="Rast P."/>
            <person name="Oberbeckmann S."/>
            <person name="Bunk B."/>
            <person name="Jeske O."/>
            <person name="Meyerdierks A."/>
            <person name="Storesund J.E."/>
            <person name="Kallscheuer N."/>
            <person name="Luecker S."/>
            <person name="Lage O.M."/>
            <person name="Pohl T."/>
            <person name="Merkel B.J."/>
            <person name="Hornburger P."/>
            <person name="Mueller R.-W."/>
            <person name="Bruemmer F."/>
            <person name="Labrenz M."/>
            <person name="Spormann A.M."/>
            <person name="Op den Camp H."/>
            <person name="Overmann J."/>
            <person name="Amann R."/>
            <person name="Jetten M.S.M."/>
            <person name="Mascher T."/>
            <person name="Medema M.H."/>
            <person name="Devos D.P."/>
            <person name="Kaster A.-K."/>
            <person name="Ovreas L."/>
            <person name="Rohde M."/>
            <person name="Galperin M.Y."/>
            <person name="Jogler C."/>
        </authorList>
    </citation>
    <scope>NUCLEOTIDE SEQUENCE [LARGE SCALE GENOMIC DNA]</scope>
    <source>
        <strain evidence="7 8">ETA_A8</strain>
    </source>
</reference>
<feature type="domain" description="Major facilitator superfamily (MFS) profile" evidence="6">
    <location>
        <begin position="265"/>
        <end position="462"/>
    </location>
</feature>
<feature type="transmembrane region" description="Helical" evidence="5">
    <location>
        <begin position="115"/>
        <end position="135"/>
    </location>
</feature>
<dbReference type="Pfam" id="PF07690">
    <property type="entry name" value="MFS_1"/>
    <property type="match status" value="1"/>
</dbReference>
<evidence type="ECO:0000256" key="5">
    <source>
        <dbReference type="SAM" id="Phobius"/>
    </source>
</evidence>
<dbReference type="InterPro" id="IPR036259">
    <property type="entry name" value="MFS_trans_sf"/>
</dbReference>
<accession>A0A517Y7M7</accession>
<dbReference type="InterPro" id="IPR011701">
    <property type="entry name" value="MFS"/>
</dbReference>
<dbReference type="InterPro" id="IPR020846">
    <property type="entry name" value="MFS_dom"/>
</dbReference>
<evidence type="ECO:0000256" key="2">
    <source>
        <dbReference type="ARBA" id="ARBA00022989"/>
    </source>
</evidence>
<feature type="transmembrane region" description="Helical" evidence="5">
    <location>
        <begin position="411"/>
        <end position="437"/>
    </location>
</feature>
<dbReference type="EMBL" id="CP036274">
    <property type="protein sequence ID" value="QDU26195.1"/>
    <property type="molecule type" value="Genomic_DNA"/>
</dbReference>
<name>A0A517Y7M7_9BACT</name>
<dbReference type="Proteomes" id="UP000315017">
    <property type="component" value="Chromosome"/>
</dbReference>
<feature type="transmembrane region" description="Helical" evidence="5">
    <location>
        <begin position="269"/>
        <end position="289"/>
    </location>
</feature>
<evidence type="ECO:0000313" key="7">
    <source>
        <dbReference type="EMBL" id="QDU26195.1"/>
    </source>
</evidence>
<keyword evidence="3 5" id="KW-0472">Membrane</keyword>
<dbReference type="PROSITE" id="PS50850">
    <property type="entry name" value="MFS"/>
    <property type="match status" value="1"/>
</dbReference>
<dbReference type="SUPFAM" id="SSF103473">
    <property type="entry name" value="MFS general substrate transporter"/>
    <property type="match status" value="1"/>
</dbReference>
<organism evidence="7 8">
    <name type="scientific">Anatilimnocola aggregata</name>
    <dbReference type="NCBI Taxonomy" id="2528021"/>
    <lineage>
        <taxon>Bacteria</taxon>
        <taxon>Pseudomonadati</taxon>
        <taxon>Planctomycetota</taxon>
        <taxon>Planctomycetia</taxon>
        <taxon>Pirellulales</taxon>
        <taxon>Pirellulaceae</taxon>
        <taxon>Anatilimnocola</taxon>
    </lineage>
</organism>
<sequence length="462" mass="50614">MKQSRKHRTTDAMQTPRAGSADDQPTGILAGDGAHLGQGPPGESRNFIILVIYQALMRTGWIFKTESVIMPAVLESLAGAPWMLGCLPMLNRFGQSIPPLLIARRIKVLPLKSRAFIGTTTAMTLMFAGITAIWLTGLDNHPQAASWIYLLLYAMFFTAIGINQLAYNTLQGKLIRPTRRGRLLMIADVIGVTSAVGCAIVLLPRWLHEGSADFEWIFGFSTVLFAAASLMAWQIQELPDHHEEPRKPLRRLFEGAWRTLREDANFRRLAMVSALFTTALLLFPFYQSVARTKLGLGFPMLVWWVVAQNAGTGLFSILTGPIADRFGNRRALIIVTLLICAAPLLAAVLISQEDLGKNTFSLVFLLIGLTPVAQKTFNNYTLEIAPASEHPRYLSTQNLCMAAPLFLSPVAGYLVGLIGFLPVSIGITALLFTGFLLSFGLTEPRDRVPGTPVFTTGDDSAI</sequence>